<gene>
    <name evidence="14" type="primary">folP</name>
    <name evidence="14" type="ORF">KME15_23565</name>
</gene>
<dbReference type="Proteomes" id="UP000757435">
    <property type="component" value="Unassembled WGS sequence"/>
</dbReference>
<dbReference type="PANTHER" id="PTHR20941:SF1">
    <property type="entry name" value="FOLIC ACID SYNTHESIS PROTEIN FOL1"/>
    <property type="match status" value="1"/>
</dbReference>
<comment type="similarity">
    <text evidence="4 12">Belongs to the DHPS family.</text>
</comment>
<dbReference type="AlphaFoldDB" id="A0A951QGL9"/>
<dbReference type="Gene3D" id="3.20.20.20">
    <property type="entry name" value="Dihydropteroate synthase-like"/>
    <property type="match status" value="1"/>
</dbReference>
<dbReference type="GO" id="GO:0004156">
    <property type="term" value="F:dihydropteroate synthase activity"/>
    <property type="evidence" value="ECO:0007669"/>
    <property type="project" value="UniProtKB-EC"/>
</dbReference>
<organism evidence="14 15">
    <name type="scientific">Drouetiella hepatica Uher 2000/2452</name>
    <dbReference type="NCBI Taxonomy" id="904376"/>
    <lineage>
        <taxon>Bacteria</taxon>
        <taxon>Bacillati</taxon>
        <taxon>Cyanobacteriota</taxon>
        <taxon>Cyanophyceae</taxon>
        <taxon>Oculatellales</taxon>
        <taxon>Oculatellaceae</taxon>
        <taxon>Drouetiella</taxon>
    </lineage>
</organism>
<dbReference type="SUPFAM" id="SSF51717">
    <property type="entry name" value="Dihydropteroate synthetase-like"/>
    <property type="match status" value="1"/>
</dbReference>
<dbReference type="InterPro" id="IPR000489">
    <property type="entry name" value="Pterin-binding_dom"/>
</dbReference>
<dbReference type="FunFam" id="3.20.20.20:FF:000006">
    <property type="entry name" value="Dihydropteroate synthase"/>
    <property type="match status" value="1"/>
</dbReference>
<evidence type="ECO:0000256" key="8">
    <source>
        <dbReference type="ARBA" id="ARBA00022723"/>
    </source>
</evidence>
<dbReference type="NCBIfam" id="TIGR01496">
    <property type="entry name" value="DHPS"/>
    <property type="match status" value="1"/>
</dbReference>
<evidence type="ECO:0000256" key="4">
    <source>
        <dbReference type="ARBA" id="ARBA00009503"/>
    </source>
</evidence>
<evidence type="ECO:0000256" key="9">
    <source>
        <dbReference type="ARBA" id="ARBA00022842"/>
    </source>
</evidence>
<dbReference type="InterPro" id="IPR045031">
    <property type="entry name" value="DHP_synth-like"/>
</dbReference>
<comment type="cofactor">
    <cofactor evidence="2 12">
        <name>Mg(2+)</name>
        <dbReference type="ChEBI" id="CHEBI:18420"/>
    </cofactor>
</comment>
<dbReference type="PROSITE" id="PS00792">
    <property type="entry name" value="DHPS_1"/>
    <property type="match status" value="1"/>
</dbReference>
<dbReference type="EMBL" id="JAHHHD010000042">
    <property type="protein sequence ID" value="MBW4661659.1"/>
    <property type="molecule type" value="Genomic_DNA"/>
</dbReference>
<evidence type="ECO:0000256" key="10">
    <source>
        <dbReference type="ARBA" id="ARBA00022909"/>
    </source>
</evidence>
<keyword evidence="7 12" id="KW-0808">Transferase</keyword>
<name>A0A951QGL9_9CYAN</name>
<dbReference type="GO" id="GO:0005829">
    <property type="term" value="C:cytosol"/>
    <property type="evidence" value="ECO:0007669"/>
    <property type="project" value="TreeGrafter"/>
</dbReference>
<sequence>MISGLPNGSNLDSSALQPWKLRGQAFDWGKQTYLMGVLNVTPDSFSDGGQFNTLEAAVKQAQRLVKEGAHILDVGGQSTRPQADTVSLSEELNRVVPVVQALRIAENQDAIISVDTTRAAVAKAAIEAGADIVNDISAATYDPEMLPIVSELKVPIALMHIRGTPKTMQQLTDYADLMAEIYEFLARRVDAAVAAGIASDQIILDPGVGFAKTCEQNLEILRKLPQLRSLGCPILVGVSRKSFIGRILDQPNPMQRVWGTAAACSAAIAFSADILRVHDVAPMRDVCKMADAIWRPIDL</sequence>
<feature type="domain" description="Pterin-binding" evidence="13">
    <location>
        <begin position="32"/>
        <end position="288"/>
    </location>
</feature>
<dbReference type="Pfam" id="PF00809">
    <property type="entry name" value="Pterin_bind"/>
    <property type="match status" value="1"/>
</dbReference>
<dbReference type="InterPro" id="IPR011005">
    <property type="entry name" value="Dihydropteroate_synth-like_sf"/>
</dbReference>
<comment type="caution">
    <text evidence="14">The sequence shown here is derived from an EMBL/GenBank/DDBJ whole genome shotgun (WGS) entry which is preliminary data.</text>
</comment>
<comment type="function">
    <text evidence="12">Catalyzes the condensation of para-aminobenzoate (pABA) with 6-hydroxymethyl-7,8-dihydropterin diphosphate (DHPt-PP) to form 7,8-dihydropteroate (H2Pte), the immediate precursor of folate derivatives.</text>
</comment>
<dbReference type="PROSITE" id="PS50972">
    <property type="entry name" value="PTERIN_BINDING"/>
    <property type="match status" value="1"/>
</dbReference>
<dbReference type="PROSITE" id="PS00793">
    <property type="entry name" value="DHPS_2"/>
    <property type="match status" value="1"/>
</dbReference>
<evidence type="ECO:0000256" key="3">
    <source>
        <dbReference type="ARBA" id="ARBA00004763"/>
    </source>
</evidence>
<protein>
    <recommendedName>
        <fullName evidence="6 12">Dihydropteroate synthase</fullName>
        <shortName evidence="12">DHPS</shortName>
        <ecNumber evidence="5 12">2.5.1.15</ecNumber>
    </recommendedName>
    <alternativeName>
        <fullName evidence="11 12">Dihydropteroate pyrophosphorylase</fullName>
    </alternativeName>
</protein>
<evidence type="ECO:0000256" key="7">
    <source>
        <dbReference type="ARBA" id="ARBA00022679"/>
    </source>
</evidence>
<dbReference type="EC" id="2.5.1.15" evidence="5 12"/>
<evidence type="ECO:0000256" key="2">
    <source>
        <dbReference type="ARBA" id="ARBA00001946"/>
    </source>
</evidence>
<dbReference type="PANTHER" id="PTHR20941">
    <property type="entry name" value="FOLATE SYNTHESIS PROTEINS"/>
    <property type="match status" value="1"/>
</dbReference>
<evidence type="ECO:0000256" key="12">
    <source>
        <dbReference type="RuleBase" id="RU361205"/>
    </source>
</evidence>
<reference evidence="14" key="2">
    <citation type="journal article" date="2022" name="Microbiol. Resour. Announc.">
        <title>Metagenome Sequencing to Explore Phylogenomics of Terrestrial Cyanobacteria.</title>
        <authorList>
            <person name="Ward R.D."/>
            <person name="Stajich J.E."/>
            <person name="Johansen J.R."/>
            <person name="Huntemann M."/>
            <person name="Clum A."/>
            <person name="Foster B."/>
            <person name="Foster B."/>
            <person name="Roux S."/>
            <person name="Palaniappan K."/>
            <person name="Varghese N."/>
            <person name="Mukherjee S."/>
            <person name="Reddy T.B.K."/>
            <person name="Daum C."/>
            <person name="Copeland A."/>
            <person name="Chen I.A."/>
            <person name="Ivanova N.N."/>
            <person name="Kyrpides N.C."/>
            <person name="Shapiro N."/>
            <person name="Eloe-Fadrosh E.A."/>
            <person name="Pietrasiak N."/>
        </authorList>
    </citation>
    <scope>NUCLEOTIDE SEQUENCE</scope>
    <source>
        <strain evidence="14">UHER 2000/2452</strain>
    </source>
</reference>
<accession>A0A951QGL9</accession>
<evidence type="ECO:0000256" key="5">
    <source>
        <dbReference type="ARBA" id="ARBA00012458"/>
    </source>
</evidence>
<dbReference type="CDD" id="cd00739">
    <property type="entry name" value="DHPS"/>
    <property type="match status" value="1"/>
</dbReference>
<evidence type="ECO:0000256" key="6">
    <source>
        <dbReference type="ARBA" id="ARBA00016919"/>
    </source>
</evidence>
<evidence type="ECO:0000256" key="1">
    <source>
        <dbReference type="ARBA" id="ARBA00000012"/>
    </source>
</evidence>
<evidence type="ECO:0000313" key="14">
    <source>
        <dbReference type="EMBL" id="MBW4661659.1"/>
    </source>
</evidence>
<evidence type="ECO:0000256" key="11">
    <source>
        <dbReference type="ARBA" id="ARBA00030193"/>
    </source>
</evidence>
<dbReference type="GO" id="GO:0046872">
    <property type="term" value="F:metal ion binding"/>
    <property type="evidence" value="ECO:0007669"/>
    <property type="project" value="UniProtKB-KW"/>
</dbReference>
<evidence type="ECO:0000259" key="13">
    <source>
        <dbReference type="PROSITE" id="PS50972"/>
    </source>
</evidence>
<keyword evidence="9 12" id="KW-0460">Magnesium</keyword>
<dbReference type="InterPro" id="IPR006390">
    <property type="entry name" value="DHP_synth_dom"/>
</dbReference>
<dbReference type="GO" id="GO:0046654">
    <property type="term" value="P:tetrahydrofolate biosynthetic process"/>
    <property type="evidence" value="ECO:0007669"/>
    <property type="project" value="TreeGrafter"/>
</dbReference>
<evidence type="ECO:0000313" key="15">
    <source>
        <dbReference type="Proteomes" id="UP000757435"/>
    </source>
</evidence>
<keyword evidence="10 12" id="KW-0289">Folate biosynthesis</keyword>
<proteinExistence type="inferred from homology"/>
<keyword evidence="8 12" id="KW-0479">Metal-binding</keyword>
<dbReference type="GO" id="GO:0046656">
    <property type="term" value="P:folic acid biosynthetic process"/>
    <property type="evidence" value="ECO:0007669"/>
    <property type="project" value="UniProtKB-KW"/>
</dbReference>
<comment type="catalytic activity">
    <reaction evidence="1">
        <text>(7,8-dihydropterin-6-yl)methyl diphosphate + 4-aminobenzoate = 7,8-dihydropteroate + diphosphate</text>
        <dbReference type="Rhea" id="RHEA:19949"/>
        <dbReference type="ChEBI" id="CHEBI:17836"/>
        <dbReference type="ChEBI" id="CHEBI:17839"/>
        <dbReference type="ChEBI" id="CHEBI:33019"/>
        <dbReference type="ChEBI" id="CHEBI:72950"/>
        <dbReference type="EC" id="2.5.1.15"/>
    </reaction>
</comment>
<reference evidence="14" key="1">
    <citation type="submission" date="2021-05" db="EMBL/GenBank/DDBJ databases">
        <authorList>
            <person name="Pietrasiak N."/>
            <person name="Ward R."/>
            <person name="Stajich J.E."/>
            <person name="Kurbessoian T."/>
        </authorList>
    </citation>
    <scope>NUCLEOTIDE SEQUENCE</scope>
    <source>
        <strain evidence="14">UHER 2000/2452</strain>
    </source>
</reference>
<comment type="pathway">
    <text evidence="3 12">Cofactor biosynthesis; tetrahydrofolate biosynthesis; 7,8-dihydrofolate from 2-amino-4-hydroxy-6-hydroxymethyl-7,8-dihydropteridine diphosphate and 4-aminobenzoate: step 1/2.</text>
</comment>